<name>A0AAW2H7R4_9NEOP</name>
<protein>
    <submittedName>
        <fullName evidence="1">Uncharacterized protein</fullName>
    </submittedName>
</protein>
<accession>A0AAW2H7R4</accession>
<dbReference type="AlphaFoldDB" id="A0AAW2H7R4"/>
<evidence type="ECO:0000313" key="1">
    <source>
        <dbReference type="EMBL" id="KAL0265770.1"/>
    </source>
</evidence>
<proteinExistence type="predicted"/>
<gene>
    <name evidence="1" type="ORF">PYX00_011485</name>
</gene>
<dbReference type="EMBL" id="JARGDH010000006">
    <property type="protein sequence ID" value="KAL0265770.1"/>
    <property type="molecule type" value="Genomic_DNA"/>
</dbReference>
<organism evidence="1">
    <name type="scientific">Menopon gallinae</name>
    <name type="common">poultry shaft louse</name>
    <dbReference type="NCBI Taxonomy" id="328185"/>
    <lineage>
        <taxon>Eukaryota</taxon>
        <taxon>Metazoa</taxon>
        <taxon>Ecdysozoa</taxon>
        <taxon>Arthropoda</taxon>
        <taxon>Hexapoda</taxon>
        <taxon>Insecta</taxon>
        <taxon>Pterygota</taxon>
        <taxon>Neoptera</taxon>
        <taxon>Paraneoptera</taxon>
        <taxon>Psocodea</taxon>
        <taxon>Troctomorpha</taxon>
        <taxon>Phthiraptera</taxon>
        <taxon>Amblycera</taxon>
        <taxon>Menoponidae</taxon>
        <taxon>Menopon</taxon>
    </lineage>
</organism>
<comment type="caution">
    <text evidence="1">The sequence shown here is derived from an EMBL/GenBank/DDBJ whole genome shotgun (WGS) entry which is preliminary data.</text>
</comment>
<sequence length="406" mass="47702">MRQSGAHSAMKRAPMGHNKFEELGSMSLEEFVNSTITKFEPSVLQVELERCVAIKNEIEKELYNRFLEHSDKIMQALSLYDEMEESDFVYVDEEKQRELFSLFGTFSDDMRYFMSPTRYLVHYDMFTNGKNVLVILSNDLVFVAESETKTGFKLLNAFNYNVVDIKRDKKSLIIRSDNHHYRLTKNEEHVSKIVNVYEELTFEPESIMQAEEAESDGLEDLLIETEQYEKLQRIHKKIPQIYSKKELTTCLGKMDADVKVPFVTDFLNARFEKGLQKTNKIQPLKSLVDDTFAYFWSFQDEQEDILRVLEDDATLVGPPHRALLIEHQLGLVFKFLKKRVFYNFKIKANRDIQKLIERSLVRGSTDLRFFMAYFNFSIDDYFRGCIDNAKHRLESIVNETALEFSQ</sequence>
<reference evidence="1" key="1">
    <citation type="journal article" date="2024" name="Gigascience">
        <title>Chromosome-level genome of the poultry shaft louse Menopon gallinae provides insight into the host-switching and adaptive evolution of parasitic lice.</title>
        <authorList>
            <person name="Xu Y."/>
            <person name="Ma L."/>
            <person name="Liu S."/>
            <person name="Liang Y."/>
            <person name="Liu Q."/>
            <person name="He Z."/>
            <person name="Tian L."/>
            <person name="Duan Y."/>
            <person name="Cai W."/>
            <person name="Li H."/>
            <person name="Song F."/>
        </authorList>
    </citation>
    <scope>NUCLEOTIDE SEQUENCE</scope>
    <source>
        <strain evidence="1">Cailab_2023a</strain>
    </source>
</reference>